<keyword evidence="5 6" id="KW-0472">Membrane</keyword>
<dbReference type="GO" id="GO:0032581">
    <property type="term" value="P:ER-dependent peroxisome organization"/>
    <property type="evidence" value="ECO:0007669"/>
    <property type="project" value="EnsemblFungi"/>
</dbReference>
<feature type="transmembrane region" description="Helical" evidence="6">
    <location>
        <begin position="116"/>
        <end position="141"/>
    </location>
</feature>
<evidence type="ECO:0000313" key="7">
    <source>
        <dbReference type="EMBL" id="ORZ06717.1"/>
    </source>
</evidence>
<evidence type="ECO:0000256" key="4">
    <source>
        <dbReference type="ARBA" id="ARBA00022989"/>
    </source>
</evidence>
<dbReference type="InterPro" id="IPR004345">
    <property type="entry name" value="TB2_DP1_HVA22"/>
</dbReference>
<proteinExistence type="inferred from homology"/>
<dbReference type="PANTHER" id="PTHR12300">
    <property type="entry name" value="HVA22-LIKE PROTEINS"/>
    <property type="match status" value="1"/>
</dbReference>
<keyword evidence="3 6" id="KW-0812">Transmembrane</keyword>
<dbReference type="GO" id="GO:0051292">
    <property type="term" value="P:nuclear pore complex assembly"/>
    <property type="evidence" value="ECO:0007669"/>
    <property type="project" value="EnsemblFungi"/>
</dbReference>
<keyword evidence="4 6" id="KW-1133">Transmembrane helix</keyword>
<feature type="transmembrane region" description="Helical" evidence="6">
    <location>
        <begin position="37"/>
        <end position="68"/>
    </location>
</feature>
<comment type="subcellular location">
    <subcellularLocation>
        <location evidence="1 6">Membrane</location>
        <topology evidence="1 6">Multi-pass membrane protein</topology>
    </subcellularLocation>
</comment>
<accession>A0A1X2I0W4</accession>
<evidence type="ECO:0000256" key="1">
    <source>
        <dbReference type="ARBA" id="ARBA00004141"/>
    </source>
</evidence>
<organism evidence="7 8">
    <name type="scientific">Absidia repens</name>
    <dbReference type="NCBI Taxonomy" id="90262"/>
    <lineage>
        <taxon>Eukaryota</taxon>
        <taxon>Fungi</taxon>
        <taxon>Fungi incertae sedis</taxon>
        <taxon>Mucoromycota</taxon>
        <taxon>Mucoromycotina</taxon>
        <taxon>Mucoromycetes</taxon>
        <taxon>Mucorales</taxon>
        <taxon>Cunninghamellaceae</taxon>
        <taxon>Absidia</taxon>
    </lineage>
</organism>
<dbReference type="GO" id="GO:0016020">
    <property type="term" value="C:membrane"/>
    <property type="evidence" value="ECO:0007669"/>
    <property type="project" value="UniProtKB-SubCell"/>
</dbReference>
<comment type="similarity">
    <text evidence="2 6">Belongs to the DP1 family.</text>
</comment>
<dbReference type="STRING" id="90262.A0A1X2I0W4"/>
<dbReference type="GO" id="GO:0016192">
    <property type="term" value="P:vesicle-mediated transport"/>
    <property type="evidence" value="ECO:0007669"/>
    <property type="project" value="EnsemblFungi"/>
</dbReference>
<name>A0A1X2I0W4_9FUNG</name>
<evidence type="ECO:0000256" key="5">
    <source>
        <dbReference type="ARBA" id="ARBA00023136"/>
    </source>
</evidence>
<dbReference type="GO" id="GO:0007033">
    <property type="term" value="P:vacuole organization"/>
    <property type="evidence" value="ECO:0007669"/>
    <property type="project" value="EnsemblFungi"/>
</dbReference>
<dbReference type="Pfam" id="PF03134">
    <property type="entry name" value="TB2_DP1_HVA22"/>
    <property type="match status" value="1"/>
</dbReference>
<evidence type="ECO:0000313" key="8">
    <source>
        <dbReference type="Proteomes" id="UP000193560"/>
    </source>
</evidence>
<dbReference type="PANTHER" id="PTHR12300:SF161">
    <property type="entry name" value="RECEPTOR EXPRESSION-ENHANCING PROTEIN"/>
    <property type="match status" value="1"/>
</dbReference>
<dbReference type="EMBL" id="MCGE01000038">
    <property type="protein sequence ID" value="ORZ06717.1"/>
    <property type="molecule type" value="Genomic_DNA"/>
</dbReference>
<dbReference type="GO" id="GO:0034976">
    <property type="term" value="P:response to endoplasmic reticulum stress"/>
    <property type="evidence" value="ECO:0007669"/>
    <property type="project" value="EnsemblFungi"/>
</dbReference>
<evidence type="ECO:0000256" key="2">
    <source>
        <dbReference type="ARBA" id="ARBA00008573"/>
    </source>
</evidence>
<reference evidence="7 8" key="1">
    <citation type="submission" date="2016-07" db="EMBL/GenBank/DDBJ databases">
        <title>Pervasive Adenine N6-methylation of Active Genes in Fungi.</title>
        <authorList>
            <consortium name="DOE Joint Genome Institute"/>
            <person name="Mondo S.J."/>
            <person name="Dannebaum R.O."/>
            <person name="Kuo R.C."/>
            <person name="Labutti K."/>
            <person name="Haridas S."/>
            <person name="Kuo A."/>
            <person name="Salamov A."/>
            <person name="Ahrendt S.R."/>
            <person name="Lipzen A."/>
            <person name="Sullivan W."/>
            <person name="Andreopoulos W.B."/>
            <person name="Clum A."/>
            <person name="Lindquist E."/>
            <person name="Daum C."/>
            <person name="Ramamoorthy G.K."/>
            <person name="Gryganskyi A."/>
            <person name="Culley D."/>
            <person name="Magnuson J.K."/>
            <person name="James T.Y."/>
            <person name="O'Malley M.A."/>
            <person name="Stajich J.E."/>
            <person name="Spatafora J.W."/>
            <person name="Visel A."/>
            <person name="Grigoriev I.V."/>
        </authorList>
    </citation>
    <scope>NUCLEOTIDE SEQUENCE [LARGE SCALE GENOMIC DNA]</scope>
    <source>
        <strain evidence="7 8">NRRL 1336</strain>
    </source>
</reference>
<dbReference type="GO" id="GO:0071786">
    <property type="term" value="P:endoplasmic reticulum tubular network organization"/>
    <property type="evidence" value="ECO:0007669"/>
    <property type="project" value="EnsemblFungi"/>
</dbReference>
<dbReference type="Proteomes" id="UP000193560">
    <property type="component" value="Unassembled WGS sequence"/>
</dbReference>
<dbReference type="GO" id="GO:0071782">
    <property type="term" value="C:endoplasmic reticulum tubular network"/>
    <property type="evidence" value="ECO:0007669"/>
    <property type="project" value="EnsemblFungi"/>
</dbReference>
<protein>
    <recommendedName>
        <fullName evidence="6">Protein YOP1</fullName>
    </recommendedName>
</protein>
<dbReference type="AlphaFoldDB" id="A0A1X2I0W4"/>
<comment type="caution">
    <text evidence="6">Lacks conserved residue(s) required for the propagation of feature annotation.</text>
</comment>
<evidence type="ECO:0000256" key="6">
    <source>
        <dbReference type="RuleBase" id="RU362006"/>
    </source>
</evidence>
<dbReference type="OrthoDB" id="10009287at2759"/>
<gene>
    <name evidence="7" type="ORF">BCR42DRAFT_427074</name>
</gene>
<comment type="caution">
    <text evidence="7">The sequence shown here is derived from an EMBL/GenBank/DDBJ whole genome shotgun (WGS) entry which is preliminary data.</text>
</comment>
<evidence type="ECO:0000256" key="3">
    <source>
        <dbReference type="ARBA" id="ARBA00022692"/>
    </source>
</evidence>
<dbReference type="GO" id="GO:0048309">
    <property type="term" value="P:endoplasmic reticulum inheritance"/>
    <property type="evidence" value="ECO:0007669"/>
    <property type="project" value="EnsemblFungi"/>
</dbReference>
<keyword evidence="8" id="KW-1185">Reference proteome</keyword>
<sequence>MENVKATFKTTEEKWDRYLSQSSRLCQAEEFTKIPKVYLSIILGSVVFILLFLNVSGQLISSFIGWFYPAHATLHAIEYPSHELRQQWLTYWVVLGLLQSIEYFEDTILYWMPFYYLFKTAFLLYLMLPSVTGASTLYMLLFQHHGHANKLSPVNKAKQAVKRARSSLRKSSQ</sequence>